<dbReference type="STRING" id="1397108.IMCC12053_2569"/>
<dbReference type="Proteomes" id="UP000064920">
    <property type="component" value="Chromosome"/>
</dbReference>
<dbReference type="KEGG" id="cmar:IMCC12053_2569"/>
<proteinExistence type="predicted"/>
<evidence type="ECO:0000313" key="1">
    <source>
        <dbReference type="EMBL" id="ALI56516.1"/>
    </source>
</evidence>
<sequence length="288" mass="31152">MSDPMTNMMEDEDVLASIRRLVVDSRAARERLVAASDTAGAPDLLLLTSDFLIDAPSSQEGSDHPHTPPPLFVLGPHLAVVPREDAPAPHGDDAAQDVEANDAAAVDDASHDDESDAAWHTALDDTPNGDAMQTASHLSLEQRIAGLETAIGASGDEWEPDGSENLEVEIPHQLPRGFADIVLGMRAKPAPTETPIEAETPIETEVHEGDVALEDDDVSAPESIHADTALVDEDLPDDDILDETMLRALVADVLNDELRGQLGERMTRNIRRLVRREVQRALSMRDIQ</sequence>
<dbReference type="AlphaFoldDB" id="A0A0P0AE35"/>
<dbReference type="OrthoDB" id="7875768at2"/>
<evidence type="ECO:0000313" key="2">
    <source>
        <dbReference type="Proteomes" id="UP000064920"/>
    </source>
</evidence>
<name>A0A0P0AE35_9RHOB</name>
<reference evidence="1 2" key="1">
    <citation type="submission" date="2015-05" db="EMBL/GenBank/DDBJ databases">
        <authorList>
            <person name="Wang D.B."/>
            <person name="Wang M."/>
        </authorList>
    </citation>
    <scope>NUCLEOTIDE SEQUENCE [LARGE SCALE GENOMIC DNA]</scope>
    <source>
        <strain evidence="1 2">IMCC 12053</strain>
    </source>
</reference>
<keyword evidence="2" id="KW-1185">Reference proteome</keyword>
<dbReference type="PATRIC" id="fig|1397108.4.peg.2625"/>
<dbReference type="EMBL" id="CP012023">
    <property type="protein sequence ID" value="ALI56516.1"/>
    <property type="molecule type" value="Genomic_DNA"/>
</dbReference>
<organism evidence="1 2">
    <name type="scientific">Celeribacter marinus</name>
    <dbReference type="NCBI Taxonomy" id="1397108"/>
    <lineage>
        <taxon>Bacteria</taxon>
        <taxon>Pseudomonadati</taxon>
        <taxon>Pseudomonadota</taxon>
        <taxon>Alphaproteobacteria</taxon>
        <taxon>Rhodobacterales</taxon>
        <taxon>Roseobacteraceae</taxon>
        <taxon>Celeribacter</taxon>
    </lineage>
</organism>
<gene>
    <name evidence="1" type="ORF">IMCC12053_2569</name>
</gene>
<accession>A0A0P0AE35</accession>
<protein>
    <submittedName>
        <fullName evidence="1">Uncharacterized protein</fullName>
    </submittedName>
</protein>
<dbReference type="RefSeq" id="WP_062219546.1">
    <property type="nucleotide sequence ID" value="NZ_CP012023.1"/>
</dbReference>